<dbReference type="GO" id="GO:0000271">
    <property type="term" value="P:polysaccharide biosynthetic process"/>
    <property type="evidence" value="ECO:0007669"/>
    <property type="project" value="InterPro"/>
</dbReference>
<evidence type="ECO:0000256" key="6">
    <source>
        <dbReference type="SAM" id="Phobius"/>
    </source>
</evidence>
<comment type="similarity">
    <text evidence="2">Belongs to the GtrA family.</text>
</comment>
<keyword evidence="5 6" id="KW-0472">Membrane</keyword>
<dbReference type="InterPro" id="IPR051401">
    <property type="entry name" value="GtrA_CellWall_Glycosyl"/>
</dbReference>
<dbReference type="RefSeq" id="WP_048112995.1">
    <property type="nucleotide sequence ID" value="NZ_CP010070.1"/>
</dbReference>
<reference evidence="8 9" key="1">
    <citation type="journal article" date="2014" name="Appl. Environ. Microbiol.">
        <title>Comparative Genome Analysis of 'Candidatus Methanoplasma termitum' Indicates a New Mode of Energy Metabolism in the Seventh Order of Methanogens.</title>
        <authorList>
            <person name="Lang K."/>
            <person name="Schuldes J."/>
            <person name="Klingl A."/>
            <person name="Poehlein A."/>
            <person name="Daniel R."/>
            <person name="Brune A."/>
        </authorList>
    </citation>
    <scope>NUCLEOTIDE SEQUENCE [LARGE SCALE GENOMIC DNA]</scope>
    <source>
        <strain evidence="9">Mpt1</strain>
    </source>
</reference>
<dbReference type="HOGENOM" id="CLU_083873_1_1_2"/>
<dbReference type="PANTHER" id="PTHR38459">
    <property type="entry name" value="PROPHAGE BACTOPRENOL-LINKED GLUCOSE TRANSLOCASE HOMOLOG"/>
    <property type="match status" value="1"/>
</dbReference>
<evidence type="ECO:0000256" key="4">
    <source>
        <dbReference type="ARBA" id="ARBA00022989"/>
    </source>
</evidence>
<evidence type="ECO:0000313" key="9">
    <source>
        <dbReference type="Proteomes" id="UP000030787"/>
    </source>
</evidence>
<feature type="transmembrane region" description="Helical" evidence="6">
    <location>
        <begin position="46"/>
        <end position="65"/>
    </location>
</feature>
<dbReference type="STRING" id="1577791.Mpt1_c11530"/>
<evidence type="ECO:0000256" key="5">
    <source>
        <dbReference type="ARBA" id="ARBA00023136"/>
    </source>
</evidence>
<evidence type="ECO:0000256" key="3">
    <source>
        <dbReference type="ARBA" id="ARBA00022692"/>
    </source>
</evidence>
<feature type="transmembrane region" description="Helical" evidence="6">
    <location>
        <begin position="112"/>
        <end position="135"/>
    </location>
</feature>
<keyword evidence="3 6" id="KW-0812">Transmembrane</keyword>
<dbReference type="GeneID" id="24818816"/>
<accession>A0A0A7LCX5</accession>
<sequence length="150" mass="17020">MGFVANFLEKHEEGILYVIFGGLSVVVSWGTYALFVLAGIDISVSNILSIICSLIFAFATNKWFVFKSRSLKRNILVKEIISFFGFRILTIIFIRTLGFEILIRYFGLNQSIFGVEGAVALVIVTVIETILNYLFSKFIVFRKNKEKENA</sequence>
<evidence type="ECO:0000259" key="7">
    <source>
        <dbReference type="Pfam" id="PF04138"/>
    </source>
</evidence>
<feature type="domain" description="GtrA/DPMS transmembrane" evidence="7">
    <location>
        <begin position="17"/>
        <end position="141"/>
    </location>
</feature>
<name>A0A0A7LCX5_9ARCH</name>
<dbReference type="PANTHER" id="PTHR38459:SF5">
    <property type="entry name" value="CELL WALL TEICHOIC ACID GLYCOSYLATION PROTEIN GTCA"/>
    <property type="match status" value="1"/>
</dbReference>
<dbReference type="Proteomes" id="UP000030787">
    <property type="component" value="Chromosome"/>
</dbReference>
<evidence type="ECO:0000256" key="2">
    <source>
        <dbReference type="ARBA" id="ARBA00009399"/>
    </source>
</evidence>
<proteinExistence type="inferred from homology"/>
<dbReference type="InterPro" id="IPR007267">
    <property type="entry name" value="GtrA_DPMS_TM"/>
</dbReference>
<dbReference type="Pfam" id="PF04138">
    <property type="entry name" value="GtrA_DPMS_TM"/>
    <property type="match status" value="1"/>
</dbReference>
<organism evidence="8 9">
    <name type="scientific">Candidatus Methanoplasma termitum</name>
    <dbReference type="NCBI Taxonomy" id="1577791"/>
    <lineage>
        <taxon>Archaea</taxon>
        <taxon>Methanobacteriati</taxon>
        <taxon>Thermoplasmatota</taxon>
        <taxon>Thermoplasmata</taxon>
        <taxon>Methanomassiliicoccales</taxon>
        <taxon>Methanomassiliicoccaceae</taxon>
        <taxon>Candidatus Methanoplasma</taxon>
    </lineage>
</organism>
<dbReference type="EMBL" id="CP010070">
    <property type="protein sequence ID" value="AIZ57015.1"/>
    <property type="molecule type" value="Genomic_DNA"/>
</dbReference>
<comment type="subcellular location">
    <subcellularLocation>
        <location evidence="1">Membrane</location>
        <topology evidence="1">Multi-pass membrane protein</topology>
    </subcellularLocation>
</comment>
<feature type="transmembrane region" description="Helical" evidence="6">
    <location>
        <begin position="15"/>
        <end position="40"/>
    </location>
</feature>
<keyword evidence="9" id="KW-1185">Reference proteome</keyword>
<gene>
    <name evidence="8" type="ORF">Mpt1_c11530</name>
</gene>
<dbReference type="GO" id="GO:0005886">
    <property type="term" value="C:plasma membrane"/>
    <property type="evidence" value="ECO:0007669"/>
    <property type="project" value="TreeGrafter"/>
</dbReference>
<dbReference type="KEGG" id="mear:Mpt1_c11530"/>
<evidence type="ECO:0000313" key="8">
    <source>
        <dbReference type="EMBL" id="AIZ57015.1"/>
    </source>
</evidence>
<protein>
    <submittedName>
        <fullName evidence="8">GtrA-like protein</fullName>
    </submittedName>
</protein>
<feature type="transmembrane region" description="Helical" evidence="6">
    <location>
        <begin position="86"/>
        <end position="106"/>
    </location>
</feature>
<keyword evidence="4 6" id="KW-1133">Transmembrane helix</keyword>
<evidence type="ECO:0000256" key="1">
    <source>
        <dbReference type="ARBA" id="ARBA00004141"/>
    </source>
</evidence>
<dbReference type="AlphaFoldDB" id="A0A0A7LCX5"/>